<dbReference type="AlphaFoldDB" id="A2SN03"/>
<proteinExistence type="predicted"/>
<feature type="region of interest" description="Disordered" evidence="1">
    <location>
        <begin position="69"/>
        <end position="111"/>
    </location>
</feature>
<keyword evidence="2" id="KW-0812">Transmembrane</keyword>
<keyword evidence="2" id="KW-1133">Transmembrane helix</keyword>
<dbReference type="KEGG" id="mpt:Mpe_B0164"/>
<feature type="transmembrane region" description="Helical" evidence="2">
    <location>
        <begin position="12"/>
        <end position="30"/>
    </location>
</feature>
<evidence type="ECO:0008006" key="5">
    <source>
        <dbReference type="Google" id="ProtNLM"/>
    </source>
</evidence>
<sequence>MPILKRTPKNAAIAVAGIYVPILLVSMMAQRGLPSAGALFGGLLVSLIVGFLASGYLTVISGPNGFRLVDPGRTPEQMADANRSLSEPPPRPYEPTVNVDGTPMINGMDANGNPYGVTKMD</sequence>
<dbReference type="EMBL" id="CP000556">
    <property type="protein sequence ID" value="ABM96942.1"/>
    <property type="molecule type" value="Genomic_DNA"/>
</dbReference>
<dbReference type="Proteomes" id="UP000000366">
    <property type="component" value="Plasmid RPME01"/>
</dbReference>
<evidence type="ECO:0000313" key="3">
    <source>
        <dbReference type="EMBL" id="ABM96942.1"/>
    </source>
</evidence>
<keyword evidence="2" id="KW-0472">Membrane</keyword>
<organism evidence="3 4">
    <name type="scientific">Methylibium petroleiphilum (strain ATCC BAA-1232 / LMG 22953 / PM1)</name>
    <dbReference type="NCBI Taxonomy" id="420662"/>
    <lineage>
        <taxon>Bacteria</taxon>
        <taxon>Pseudomonadati</taxon>
        <taxon>Pseudomonadota</taxon>
        <taxon>Betaproteobacteria</taxon>
        <taxon>Burkholderiales</taxon>
        <taxon>Sphaerotilaceae</taxon>
        <taxon>Methylibium</taxon>
    </lineage>
</organism>
<protein>
    <recommendedName>
        <fullName evidence="5">Transmembrane protein</fullName>
    </recommendedName>
</protein>
<geneLocation type="plasmid" evidence="3 4">
    <name>RPME01</name>
</geneLocation>
<feature type="transmembrane region" description="Helical" evidence="2">
    <location>
        <begin position="36"/>
        <end position="59"/>
    </location>
</feature>
<keyword evidence="4" id="KW-1185">Reference proteome</keyword>
<gene>
    <name evidence="3" type="ordered locus">Mpe_B0164</name>
</gene>
<keyword evidence="3" id="KW-0614">Plasmid</keyword>
<reference evidence="3 4" key="1">
    <citation type="journal article" date="2007" name="J. Bacteriol.">
        <title>Whole-genome analysis of the methyl tert-butyl ether-degrading beta-proteobacterium Methylibium petroleiphilum PM1.</title>
        <authorList>
            <person name="Kane S.R."/>
            <person name="Chakicherla A.Y."/>
            <person name="Chain P.S.G."/>
            <person name="Schmidt R."/>
            <person name="Shin M.W."/>
            <person name="Legler T.C."/>
            <person name="Scow K.M."/>
            <person name="Larimer F.W."/>
            <person name="Lucas S.M."/>
            <person name="Richardson P.M."/>
            <person name="Hristova K.R."/>
        </authorList>
    </citation>
    <scope>NUCLEOTIDE SEQUENCE [LARGE SCALE GENOMIC DNA]</scope>
    <source>
        <strain evidence="4">ATCC BAA-1232 / LMG 22953 / PM1</strain>
        <plasmid evidence="3 4">RPME01</plasmid>
    </source>
</reference>
<name>A2SN03_METPP</name>
<dbReference type="HOGENOM" id="CLU_2035351_0_0_4"/>
<accession>A2SN03</accession>
<evidence type="ECO:0000256" key="2">
    <source>
        <dbReference type="SAM" id="Phobius"/>
    </source>
</evidence>
<evidence type="ECO:0000313" key="4">
    <source>
        <dbReference type="Proteomes" id="UP000000366"/>
    </source>
</evidence>
<evidence type="ECO:0000256" key="1">
    <source>
        <dbReference type="SAM" id="MobiDB-lite"/>
    </source>
</evidence>